<reference evidence="1" key="1">
    <citation type="journal article" date="2023" name="G3 (Bethesda)">
        <title>Whole genome assembly and annotation of the endangered Caribbean coral Acropora cervicornis.</title>
        <authorList>
            <person name="Selwyn J.D."/>
            <person name="Vollmer S.V."/>
        </authorList>
    </citation>
    <scope>NUCLEOTIDE SEQUENCE</scope>
    <source>
        <strain evidence="1">K2</strain>
    </source>
</reference>
<organism evidence="1 2">
    <name type="scientific">Acropora cervicornis</name>
    <name type="common">Staghorn coral</name>
    <dbReference type="NCBI Taxonomy" id="6130"/>
    <lineage>
        <taxon>Eukaryota</taxon>
        <taxon>Metazoa</taxon>
        <taxon>Cnidaria</taxon>
        <taxon>Anthozoa</taxon>
        <taxon>Hexacorallia</taxon>
        <taxon>Scleractinia</taxon>
        <taxon>Astrocoeniina</taxon>
        <taxon>Acroporidae</taxon>
        <taxon>Acropora</taxon>
    </lineage>
</organism>
<dbReference type="EMBL" id="JARQWQ010000008">
    <property type="protein sequence ID" value="KAK2570215.1"/>
    <property type="molecule type" value="Genomic_DNA"/>
</dbReference>
<reference evidence="1" key="2">
    <citation type="journal article" date="2023" name="Science">
        <title>Genomic signatures of disease resistance in endangered staghorn corals.</title>
        <authorList>
            <person name="Vollmer S.V."/>
            <person name="Selwyn J.D."/>
            <person name="Despard B.A."/>
            <person name="Roesel C.L."/>
        </authorList>
    </citation>
    <scope>NUCLEOTIDE SEQUENCE</scope>
    <source>
        <strain evidence="1">K2</strain>
    </source>
</reference>
<proteinExistence type="predicted"/>
<gene>
    <name evidence="1" type="ORF">P5673_004992</name>
</gene>
<evidence type="ECO:0000313" key="1">
    <source>
        <dbReference type="EMBL" id="KAK2570215.1"/>
    </source>
</evidence>
<comment type="caution">
    <text evidence="1">The sequence shown here is derived from an EMBL/GenBank/DDBJ whole genome shotgun (WGS) entry which is preliminary data.</text>
</comment>
<dbReference type="Proteomes" id="UP001249851">
    <property type="component" value="Unassembled WGS sequence"/>
</dbReference>
<protein>
    <submittedName>
        <fullName evidence="1">Uncharacterized protein</fullName>
    </submittedName>
</protein>
<accession>A0AAD9VDS7</accession>
<keyword evidence="2" id="KW-1185">Reference proteome</keyword>
<dbReference type="AlphaFoldDB" id="A0AAD9VDS7"/>
<sequence length="110" mass="12856">MSSQVHKRARFCVVLWCARMFYVVRKCLIKEPLLEYVIFITLEFCDLSVHNMLPRAWIHENSSGYEENEKDYEHKDIGVHGCICGFTENLEWTQSCGSSHLETGFSIHLL</sequence>
<evidence type="ECO:0000313" key="2">
    <source>
        <dbReference type="Proteomes" id="UP001249851"/>
    </source>
</evidence>
<name>A0AAD9VDS7_ACRCE</name>